<dbReference type="Gene3D" id="1.10.20.40">
    <property type="entry name" value="Formin, diaphanous GTPase-binding domain"/>
    <property type="match status" value="1"/>
</dbReference>
<dbReference type="RefSeq" id="XP_022654049.1">
    <property type="nucleotide sequence ID" value="XM_022798314.1"/>
</dbReference>
<feature type="domain" description="FH2" evidence="7">
    <location>
        <begin position="637"/>
        <end position="1038"/>
    </location>
</feature>
<dbReference type="InterPro" id="IPR016024">
    <property type="entry name" value="ARM-type_fold"/>
</dbReference>
<dbReference type="GO" id="GO:0030041">
    <property type="term" value="P:actin filament polymerization"/>
    <property type="evidence" value="ECO:0007669"/>
    <property type="project" value="TreeGrafter"/>
</dbReference>
<dbReference type="CTD" id="35340"/>
<evidence type="ECO:0000259" key="7">
    <source>
        <dbReference type="PROSITE" id="PS51444"/>
    </source>
</evidence>
<dbReference type="EnsemblMetazoa" id="XM_022798312">
    <property type="protein sequence ID" value="XP_022654047"/>
    <property type="gene ID" value="LOC111247425"/>
</dbReference>
<dbReference type="AlphaFoldDB" id="A0A7M7JLK9"/>
<dbReference type="InterPro" id="IPR010473">
    <property type="entry name" value="GTPase-bd"/>
</dbReference>
<dbReference type="InterPro" id="IPR044933">
    <property type="entry name" value="DIA_GBD_sf"/>
</dbReference>
<dbReference type="PROSITE" id="PS51232">
    <property type="entry name" value="GBD_FH3"/>
    <property type="match status" value="1"/>
</dbReference>
<dbReference type="Gene3D" id="1.20.58.630">
    <property type="match status" value="1"/>
</dbReference>
<dbReference type="FunCoup" id="A0A7M7JLK9">
    <property type="interactions" value="337"/>
</dbReference>
<dbReference type="RefSeq" id="XP_022654047.1">
    <property type="nucleotide sequence ID" value="XM_022798312.1"/>
</dbReference>
<feature type="compositionally biased region" description="Pro residues" evidence="4">
    <location>
        <begin position="578"/>
        <end position="589"/>
    </location>
</feature>
<feature type="domain" description="GBD/FH3" evidence="6">
    <location>
        <begin position="77"/>
        <end position="431"/>
    </location>
</feature>
<dbReference type="InterPro" id="IPR014767">
    <property type="entry name" value="DAD_dom"/>
</dbReference>
<dbReference type="PROSITE" id="PS51444">
    <property type="entry name" value="FH2"/>
    <property type="match status" value="1"/>
</dbReference>
<dbReference type="PROSITE" id="PS51231">
    <property type="entry name" value="DAD"/>
    <property type="match status" value="1"/>
</dbReference>
<dbReference type="OrthoDB" id="1104827at2759"/>
<dbReference type="InParanoid" id="A0A7M7JLK9"/>
<evidence type="ECO:0000256" key="4">
    <source>
        <dbReference type="SAM" id="MobiDB-lite"/>
    </source>
</evidence>
<dbReference type="InterPro" id="IPR042201">
    <property type="entry name" value="FH2_Formin_sf"/>
</dbReference>
<dbReference type="Gene3D" id="1.25.10.10">
    <property type="entry name" value="Leucine-rich Repeat Variant"/>
    <property type="match status" value="1"/>
</dbReference>
<feature type="coiled-coil region" evidence="3">
    <location>
        <begin position="462"/>
        <end position="496"/>
    </location>
</feature>
<dbReference type="Gene3D" id="6.10.30.30">
    <property type="match status" value="1"/>
</dbReference>
<reference evidence="8" key="1">
    <citation type="submission" date="2021-01" db="UniProtKB">
        <authorList>
            <consortium name="EnsemblMetazoa"/>
        </authorList>
    </citation>
    <scope>IDENTIFICATION</scope>
</reference>
<dbReference type="EnsemblMetazoa" id="XM_022798314">
    <property type="protein sequence ID" value="XP_022654049"/>
    <property type="gene ID" value="LOC111247425"/>
</dbReference>
<dbReference type="Gene3D" id="1.10.238.150">
    <property type="entry name" value="Formin, FH3 diaphanous domain"/>
    <property type="match status" value="1"/>
</dbReference>
<evidence type="ECO:0000313" key="9">
    <source>
        <dbReference type="Proteomes" id="UP000594260"/>
    </source>
</evidence>
<dbReference type="GO" id="GO:0005884">
    <property type="term" value="C:actin filament"/>
    <property type="evidence" value="ECO:0007669"/>
    <property type="project" value="TreeGrafter"/>
</dbReference>
<evidence type="ECO:0000256" key="3">
    <source>
        <dbReference type="SAM" id="Coils"/>
    </source>
</evidence>
<dbReference type="GO" id="GO:0031267">
    <property type="term" value="F:small GTPase binding"/>
    <property type="evidence" value="ECO:0007669"/>
    <property type="project" value="InterPro"/>
</dbReference>
<dbReference type="SMART" id="SM01139">
    <property type="entry name" value="Drf_FH3"/>
    <property type="match status" value="1"/>
</dbReference>
<dbReference type="InterPro" id="IPR014768">
    <property type="entry name" value="GBD/FH3_dom"/>
</dbReference>
<name>A0A7M7JLK9_VARDE</name>
<dbReference type="PANTHER" id="PTHR45691">
    <property type="entry name" value="PROTEIN DIAPHANOUS"/>
    <property type="match status" value="1"/>
</dbReference>
<sequence>MFGTKKSKKGQSGGSGGILSGVVGGTVSGTTGGNGGVGMASLGRAKAPLSLQGSTPSITSQDDVNGNSVQLTAQQILNALPDSEVERRFKEMLEDMNIKSEESLLTKTIQEKRMMLSMRETTGTTVRGKLETPFEFIQCLRNEHLNSDKLLKHCESLRIALTSNPLSWVKEFIDKGGTDEILALVRKCQQNKKFNEKNEIDLIRCFRAAINNGYGTKYVRGHSTALQTICGSLRPDRPSLMLEAVRLIAPFCIIEGGQSAVLNALTLTAEQQGTERFRAIVEGLDSDQDALRKHCLQMVNVLLDVEDYDFRVHLRNEFMRCGMLSVYEKLIKEEHLSVDLGRQFTVFKNSLEDDFEELTQKHENIAQDFFDLQECFDMIKASITDTPAASAFLSILQHLLLIRDDAQIRPAYYKLVDGCVAQIVLHRNGVDPDFGYTQKFQMNVDELIERVKGHSSGEDINIEALQNRLEEALTQKQEMEAKLANYEAKLGQISAQGSPGKALQVPAGLLIGQGIGPPPGATSSNGGTSVVPPPPPPPPPPPFMPGMAILSAPLSGGAPPPPPPPPMPGKCFGSGLPGAPPPPPPPLPSPLGGVRAPPPLSQTHGSAPLPPPPPGGAANKMLGFGTVADVLPFGMKPKKQFEISGTLKRANWKKVNPRQVTQKAFWLHVDEEKFVTDALLEELTSKFATVPAKKEINRKDDGTNGAAVGSKKNSKELKVIDAKAAQNLMIMQGSLKMSAEDIKTCLLEVDESRLHDSMIQQLIKYMPTQDALSKLANLKEDSSELHDAEQFALSLGSMKRLHPRLNSISFKLRFQEMVSDIKPMVVGATEACEEIQSSKKFAKLLEIVLLCGNILNTGTRNAQSIGFDISFLPSMANTKTVDQKSTLVHFLADYIEKHHPEVLGFGDELSYAERASKVNVEQVDKNLNMMKRSLEDLKTDLKNFRPQGERDYFEKIMQPFYERAQQTYDVLRGMHAKMVQLFESLAEYYVFDVKKYTLEEFFTDITNFKKQFDVAFTENIKLRELEEKRRVEKEKREKAERDKKERAQKRQRLTDIDGDQEGVMDNLLEALNSGAVFCSNNNKLRRKNNRSANSAINTRLMRTRSRNAIAMDPMRAIDIS</sequence>
<dbReference type="InterPro" id="IPR015425">
    <property type="entry name" value="FH2_Formin"/>
</dbReference>
<dbReference type="Proteomes" id="UP000594260">
    <property type="component" value="Unplaced"/>
</dbReference>
<dbReference type="Pfam" id="PF02181">
    <property type="entry name" value="FH2"/>
    <property type="match status" value="1"/>
</dbReference>
<comment type="similarity">
    <text evidence="1">Belongs to the formin homology family. Diaphanous subfamily.</text>
</comment>
<dbReference type="Pfam" id="PF06371">
    <property type="entry name" value="Drf_GBD"/>
    <property type="match status" value="1"/>
</dbReference>
<dbReference type="EnsemblMetazoa" id="XM_022798313">
    <property type="protein sequence ID" value="XP_022654048"/>
    <property type="gene ID" value="LOC111247425"/>
</dbReference>
<evidence type="ECO:0000256" key="1">
    <source>
        <dbReference type="ARBA" id="ARBA00008214"/>
    </source>
</evidence>
<evidence type="ECO:0000259" key="6">
    <source>
        <dbReference type="PROSITE" id="PS51232"/>
    </source>
</evidence>
<dbReference type="SMART" id="SM00498">
    <property type="entry name" value="FH2"/>
    <property type="match status" value="1"/>
</dbReference>
<evidence type="ECO:0000256" key="2">
    <source>
        <dbReference type="ARBA" id="ARBA00023054"/>
    </source>
</evidence>
<dbReference type="KEGG" id="vde:111247425"/>
<dbReference type="SMART" id="SM01140">
    <property type="entry name" value="Drf_GBD"/>
    <property type="match status" value="1"/>
</dbReference>
<evidence type="ECO:0008006" key="10">
    <source>
        <dbReference type="Google" id="ProtNLM"/>
    </source>
</evidence>
<dbReference type="Gene3D" id="1.20.58.2220">
    <property type="entry name" value="Formin, FH2 domain"/>
    <property type="match status" value="1"/>
</dbReference>
<protein>
    <recommendedName>
        <fullName evidence="10">Protein diaphanous</fullName>
    </recommendedName>
</protein>
<dbReference type="InterPro" id="IPR011989">
    <property type="entry name" value="ARM-like"/>
</dbReference>
<dbReference type="SUPFAM" id="SSF48371">
    <property type="entry name" value="ARM repeat"/>
    <property type="match status" value="1"/>
</dbReference>
<dbReference type="InterPro" id="IPR051412">
    <property type="entry name" value="Formin_Homology_Diaphanous_sf"/>
</dbReference>
<dbReference type="RefSeq" id="XP_022654048.1">
    <property type="nucleotide sequence ID" value="XM_022798313.1"/>
</dbReference>
<feature type="domain" description="DAD" evidence="5">
    <location>
        <begin position="1057"/>
        <end position="1093"/>
    </location>
</feature>
<keyword evidence="2 3" id="KW-0175">Coiled coil</keyword>
<dbReference type="OMA" id="WEVKNPM"/>
<dbReference type="Pfam" id="PF06367">
    <property type="entry name" value="Drf_FH3"/>
    <property type="match status" value="1"/>
</dbReference>
<evidence type="ECO:0000259" key="5">
    <source>
        <dbReference type="PROSITE" id="PS51231"/>
    </source>
</evidence>
<feature type="compositionally biased region" description="Pro residues" evidence="4">
    <location>
        <begin position="558"/>
        <end position="568"/>
    </location>
</feature>
<dbReference type="SUPFAM" id="SSF101447">
    <property type="entry name" value="Formin homology 2 domain (FH2 domain)"/>
    <property type="match status" value="1"/>
</dbReference>
<dbReference type="PANTHER" id="PTHR45691:SF6">
    <property type="entry name" value="PROTEIN DIAPHANOUS"/>
    <property type="match status" value="1"/>
</dbReference>
<feature type="region of interest" description="Disordered" evidence="4">
    <location>
        <begin position="513"/>
        <end position="617"/>
    </location>
</feature>
<organism evidence="8 9">
    <name type="scientific">Varroa destructor</name>
    <name type="common">Honeybee mite</name>
    <dbReference type="NCBI Taxonomy" id="109461"/>
    <lineage>
        <taxon>Eukaryota</taxon>
        <taxon>Metazoa</taxon>
        <taxon>Ecdysozoa</taxon>
        <taxon>Arthropoda</taxon>
        <taxon>Chelicerata</taxon>
        <taxon>Arachnida</taxon>
        <taxon>Acari</taxon>
        <taxon>Parasitiformes</taxon>
        <taxon>Mesostigmata</taxon>
        <taxon>Gamasina</taxon>
        <taxon>Dermanyssoidea</taxon>
        <taxon>Varroidae</taxon>
        <taxon>Varroa</taxon>
    </lineage>
</organism>
<feature type="region of interest" description="Disordered" evidence="4">
    <location>
        <begin position="1030"/>
        <end position="1056"/>
    </location>
</feature>
<accession>A0A7M7JLK9</accession>
<feature type="compositionally biased region" description="Basic and acidic residues" evidence="4">
    <location>
        <begin position="1030"/>
        <end position="1045"/>
    </location>
</feature>
<feature type="compositionally biased region" description="Pro residues" evidence="4">
    <location>
        <begin position="531"/>
        <end position="544"/>
    </location>
</feature>
<evidence type="ECO:0000313" key="8">
    <source>
        <dbReference type="EnsemblMetazoa" id="XP_022654048"/>
    </source>
</evidence>
<keyword evidence="9" id="KW-1185">Reference proteome</keyword>
<proteinExistence type="inferred from homology"/>
<dbReference type="GeneID" id="111247425"/>
<dbReference type="GO" id="GO:0003779">
    <property type="term" value="F:actin binding"/>
    <property type="evidence" value="ECO:0007669"/>
    <property type="project" value="InterPro"/>
</dbReference>
<dbReference type="InterPro" id="IPR010472">
    <property type="entry name" value="FH3_dom"/>
</dbReference>